<dbReference type="PANTHER" id="PTHR33193">
    <property type="entry name" value="DOMAIN PROTEIN, PUTATIVE (DUF3511)-RELATED"/>
    <property type="match status" value="1"/>
</dbReference>
<feature type="compositionally biased region" description="Polar residues" evidence="1">
    <location>
        <begin position="20"/>
        <end position="29"/>
    </location>
</feature>
<feature type="region of interest" description="Disordered" evidence="1">
    <location>
        <begin position="47"/>
        <end position="69"/>
    </location>
</feature>
<comment type="caution">
    <text evidence="2">The sequence shown here is derived from an EMBL/GenBank/DDBJ whole genome shotgun (WGS) entry which is preliminary data.</text>
</comment>
<feature type="region of interest" description="Disordered" evidence="1">
    <location>
        <begin position="1"/>
        <end position="32"/>
    </location>
</feature>
<sequence length="147" mass="17110">MGDYRSKPYVDDRRQIDSYYDTSRPTPSNFHDMRSYSVPYAPNYMGNNKDLKLKKGKSQSGTSSKSWTFSDPEFQRKKRVASYKAYSVEGKVKGSLRNSFRWLKARSQLIDTANELFPQLILLDNFHQLPWSQFNLAEVPHAKFPSV</sequence>
<feature type="compositionally biased region" description="Basic and acidic residues" evidence="1">
    <location>
        <begin position="1"/>
        <end position="16"/>
    </location>
</feature>
<name>A0A438EXA7_VITVI</name>
<dbReference type="EMBL" id="QGNW01001168">
    <property type="protein sequence ID" value="RVW52335.1"/>
    <property type="molecule type" value="Genomic_DNA"/>
</dbReference>
<dbReference type="Proteomes" id="UP000288805">
    <property type="component" value="Unassembled WGS sequence"/>
</dbReference>
<evidence type="ECO:0000313" key="3">
    <source>
        <dbReference type="Proteomes" id="UP000288805"/>
    </source>
</evidence>
<gene>
    <name evidence="2" type="ORF">CK203_072068</name>
</gene>
<protein>
    <submittedName>
        <fullName evidence="2">Uncharacterized protein</fullName>
    </submittedName>
</protein>
<feature type="compositionally biased region" description="Low complexity" evidence="1">
    <location>
        <begin position="58"/>
        <end position="69"/>
    </location>
</feature>
<organism evidence="2 3">
    <name type="scientific">Vitis vinifera</name>
    <name type="common">Grape</name>
    <dbReference type="NCBI Taxonomy" id="29760"/>
    <lineage>
        <taxon>Eukaryota</taxon>
        <taxon>Viridiplantae</taxon>
        <taxon>Streptophyta</taxon>
        <taxon>Embryophyta</taxon>
        <taxon>Tracheophyta</taxon>
        <taxon>Spermatophyta</taxon>
        <taxon>Magnoliopsida</taxon>
        <taxon>eudicotyledons</taxon>
        <taxon>Gunneridae</taxon>
        <taxon>Pentapetalae</taxon>
        <taxon>rosids</taxon>
        <taxon>Vitales</taxon>
        <taxon>Vitaceae</taxon>
        <taxon>Viteae</taxon>
        <taxon>Vitis</taxon>
    </lineage>
</organism>
<reference evidence="2 3" key="1">
    <citation type="journal article" date="2018" name="PLoS Genet.">
        <title>Population sequencing reveals clonal diversity and ancestral inbreeding in the grapevine cultivar Chardonnay.</title>
        <authorList>
            <person name="Roach M.J."/>
            <person name="Johnson D.L."/>
            <person name="Bohlmann J."/>
            <person name="van Vuuren H.J."/>
            <person name="Jones S.J."/>
            <person name="Pretorius I.S."/>
            <person name="Schmidt S.A."/>
            <person name="Borneman A.R."/>
        </authorList>
    </citation>
    <scope>NUCLEOTIDE SEQUENCE [LARGE SCALE GENOMIC DNA]</scope>
    <source>
        <strain evidence="3">cv. Chardonnay</strain>
        <tissue evidence="2">Leaf</tissue>
    </source>
</reference>
<proteinExistence type="predicted"/>
<dbReference type="AlphaFoldDB" id="A0A438EXA7"/>
<dbReference type="InterPro" id="IPR021899">
    <property type="entry name" value="DUF3511"/>
</dbReference>
<evidence type="ECO:0000256" key="1">
    <source>
        <dbReference type="SAM" id="MobiDB-lite"/>
    </source>
</evidence>
<dbReference type="Pfam" id="PF12023">
    <property type="entry name" value="DUF3511"/>
    <property type="match status" value="1"/>
</dbReference>
<accession>A0A438EXA7</accession>
<dbReference type="PANTHER" id="PTHR33193:SF62">
    <property type="entry name" value="FAMILY ABC TRANSPORTER, PUTATIVE (DUF3511)-RELATED"/>
    <property type="match status" value="1"/>
</dbReference>
<evidence type="ECO:0000313" key="2">
    <source>
        <dbReference type="EMBL" id="RVW52335.1"/>
    </source>
</evidence>